<evidence type="ECO:0000313" key="3">
    <source>
        <dbReference type="EMBL" id="MBK9718801.1"/>
    </source>
</evidence>
<dbReference type="Gene3D" id="1.25.40.1040">
    <property type="match status" value="1"/>
</dbReference>
<evidence type="ECO:0000313" key="4">
    <source>
        <dbReference type="Proteomes" id="UP000808349"/>
    </source>
</evidence>
<evidence type="ECO:0000259" key="2">
    <source>
        <dbReference type="Pfam" id="PF00656"/>
    </source>
</evidence>
<dbReference type="PANTHER" id="PTHR12558">
    <property type="entry name" value="CELL DIVISION CYCLE 16,23,27"/>
    <property type="match status" value="1"/>
</dbReference>
<dbReference type="SUPFAM" id="SSF52129">
    <property type="entry name" value="Caspase-like"/>
    <property type="match status" value="1"/>
</dbReference>
<dbReference type="GO" id="GO:0006508">
    <property type="term" value="P:proteolysis"/>
    <property type="evidence" value="ECO:0007669"/>
    <property type="project" value="InterPro"/>
</dbReference>
<protein>
    <submittedName>
        <fullName evidence="3">Tetratricopeptide repeat protein</fullName>
    </submittedName>
</protein>
<accession>A0A9D7SB86</accession>
<feature type="repeat" description="TPR" evidence="1">
    <location>
        <begin position="653"/>
        <end position="686"/>
    </location>
</feature>
<comment type="caution">
    <text evidence="3">The sequence shown here is derived from an EMBL/GenBank/DDBJ whole genome shotgun (WGS) entry which is preliminary data.</text>
</comment>
<gene>
    <name evidence="3" type="ORF">IPO85_15045</name>
</gene>
<dbReference type="EMBL" id="JADKFW010000013">
    <property type="protein sequence ID" value="MBK9718801.1"/>
    <property type="molecule type" value="Genomic_DNA"/>
</dbReference>
<dbReference type="InterPro" id="IPR011600">
    <property type="entry name" value="Pept_C14_caspase"/>
</dbReference>
<dbReference type="SMART" id="SM00028">
    <property type="entry name" value="TPR"/>
    <property type="match status" value="8"/>
</dbReference>
<dbReference type="PANTHER" id="PTHR12558:SF13">
    <property type="entry name" value="CELL DIVISION CYCLE PROTEIN 27 HOMOLOG"/>
    <property type="match status" value="1"/>
</dbReference>
<dbReference type="InterPro" id="IPR011990">
    <property type="entry name" value="TPR-like_helical_dom_sf"/>
</dbReference>
<dbReference type="SUPFAM" id="SSF48452">
    <property type="entry name" value="TPR-like"/>
    <property type="match status" value="1"/>
</dbReference>
<dbReference type="Pfam" id="PF00656">
    <property type="entry name" value="Peptidase_C14"/>
    <property type="match status" value="1"/>
</dbReference>
<dbReference type="Gene3D" id="1.25.40.10">
    <property type="entry name" value="Tetratricopeptide repeat domain"/>
    <property type="match status" value="2"/>
</dbReference>
<feature type="repeat" description="TPR" evidence="1">
    <location>
        <begin position="755"/>
        <end position="788"/>
    </location>
</feature>
<dbReference type="AlphaFoldDB" id="A0A9D7SB86"/>
<organism evidence="3 4">
    <name type="scientific">Candidatus Defluviibacterium haderslevense</name>
    <dbReference type="NCBI Taxonomy" id="2981993"/>
    <lineage>
        <taxon>Bacteria</taxon>
        <taxon>Pseudomonadati</taxon>
        <taxon>Bacteroidota</taxon>
        <taxon>Saprospiria</taxon>
        <taxon>Saprospirales</taxon>
        <taxon>Saprospiraceae</taxon>
        <taxon>Candidatus Defluviibacterium</taxon>
    </lineage>
</organism>
<name>A0A9D7SB86_9BACT</name>
<keyword evidence="1" id="KW-0802">TPR repeat</keyword>
<dbReference type="InterPro" id="IPR019734">
    <property type="entry name" value="TPR_rpt"/>
</dbReference>
<dbReference type="Gene3D" id="3.40.50.1460">
    <property type="match status" value="1"/>
</dbReference>
<proteinExistence type="predicted"/>
<reference evidence="3 4" key="1">
    <citation type="submission" date="2020-10" db="EMBL/GenBank/DDBJ databases">
        <title>Connecting structure to function with the recovery of over 1000 high-quality activated sludge metagenome-assembled genomes encoding full-length rRNA genes using long-read sequencing.</title>
        <authorList>
            <person name="Singleton C.M."/>
            <person name="Petriglieri F."/>
            <person name="Kristensen J.M."/>
            <person name="Kirkegaard R.H."/>
            <person name="Michaelsen T.Y."/>
            <person name="Andersen M.H."/>
            <person name="Karst S.M."/>
            <person name="Dueholm M.S."/>
            <person name="Nielsen P.H."/>
            <person name="Albertsen M."/>
        </authorList>
    </citation>
    <scope>NUCLEOTIDE SEQUENCE [LARGE SCALE GENOMIC DNA]</scope>
    <source>
        <strain evidence="3">Ribe_18-Q3-R11-54_BAT3C.373</strain>
    </source>
</reference>
<dbReference type="Pfam" id="PF13181">
    <property type="entry name" value="TPR_8"/>
    <property type="match status" value="2"/>
</dbReference>
<dbReference type="InterPro" id="IPR029030">
    <property type="entry name" value="Caspase-like_dom_sf"/>
</dbReference>
<sequence>MKRMILFIWICFSSQVLISKDHMLFGNVSFIPIQDNHSLKVKKTFAVVIGISDYQDPKIPDLRYAHRDAEAFALFLTSPSGGSLNKEQYKLLINNRATTAQIGAALDWLLDVCTEGDQAIIYFAGHGDVETNSATQLGYLLAWDSPPLPYIYGTLPVSYLQSIVSKLSLQNKSRVLLITDACHAGKLAGNEVNGTQLTNANLSKQFANETKILSCQPGEVSIEGEQWGGGRGVFSFHLVEGLYGMADQDLDFKVTLFELDRFLEQKVSSEVDPLIQTPYVSGNKWEQFSTVFPEILTALRKNKNQSLPVFSLTDSRGLEEDVLANIDNTLRQKYYSFQKAIEKKQFFFNPNTNENYADVLFEKLIAEPQLSRLVNSMRRTYAAALLDDAQQYINTFLNADVKQLDCIGKNINFEIIPKNVERAAKLLGDKHYMYSHLIARKLFFEALIIGYGQNPNEEAARKGISLIQQSLLLEPESPLAWHVKSIIYLKNLRKFDSAYICAEEARKLAPNWVTPFADLSYTATQLKEFEYAKKALLEAQSIDSLHPYVINGWAFWYSNQAGKPNKEKALALFEEYRDKGGPMYSCWHNDYGLLLLAVNQFEACEIEYRTAIHLDSTNKSAWNNLGSLYMKSARIDEAESMFKKSLSIDSTFLTALGNLGTLYSNFNQLEKAISIYKKCISIDSTRFIHRLNLGTAYRKMKLYSLSEQEIRNVIAMDSTYNFAWNNLGLLYYTMQKYDEAEQILNKTIAMDSFFANPYQIMGLVYFKTSRPKDAALFFNKALEINPKISYAYLGLAYLELEKKDTTKVIEYIIKAIDSGITFEYLDTDEELKTLKEQMIWKEMMAKYFPGKRKD</sequence>
<feature type="repeat" description="TPR" evidence="1">
    <location>
        <begin position="721"/>
        <end position="754"/>
    </location>
</feature>
<dbReference type="Pfam" id="PF13424">
    <property type="entry name" value="TPR_12"/>
    <property type="match status" value="1"/>
</dbReference>
<dbReference type="Proteomes" id="UP000808349">
    <property type="component" value="Unassembled WGS sequence"/>
</dbReference>
<evidence type="ECO:0000256" key="1">
    <source>
        <dbReference type="PROSITE-ProRule" id="PRU00339"/>
    </source>
</evidence>
<feature type="domain" description="Peptidase C14 caspase" evidence="2">
    <location>
        <begin position="45"/>
        <end position="261"/>
    </location>
</feature>
<feature type="repeat" description="TPR" evidence="1">
    <location>
        <begin position="619"/>
        <end position="652"/>
    </location>
</feature>
<dbReference type="GO" id="GO:0004197">
    <property type="term" value="F:cysteine-type endopeptidase activity"/>
    <property type="evidence" value="ECO:0007669"/>
    <property type="project" value="InterPro"/>
</dbReference>
<dbReference type="PROSITE" id="PS50005">
    <property type="entry name" value="TPR"/>
    <property type="match status" value="4"/>
</dbReference>